<reference evidence="2" key="1">
    <citation type="submission" date="2016-08" db="EMBL/GenBank/DDBJ databases">
        <authorList>
            <person name="Varghese N."/>
            <person name="Submissions Spin"/>
        </authorList>
    </citation>
    <scope>NUCLEOTIDE SEQUENCE [LARGE SCALE GENOMIC DNA]</scope>
    <source>
        <strain evidence="2">R-53144</strain>
    </source>
</reference>
<dbReference type="Proteomes" id="UP000199698">
    <property type="component" value="Unassembled WGS sequence"/>
</dbReference>
<keyword evidence="2" id="KW-1185">Reference proteome</keyword>
<dbReference type="RefSeq" id="WP_065635573.1">
    <property type="nucleotide sequence ID" value="NZ_FMBA01000016.1"/>
</dbReference>
<dbReference type="NCBIfam" id="TIGR03359">
    <property type="entry name" value="VI_chp_6"/>
    <property type="match status" value="1"/>
</dbReference>
<gene>
    <name evidence="1" type="ORF">GA0061080_10163</name>
</gene>
<name>A0A1C4B105_9GAMM</name>
<organism evidence="1 2">
    <name type="scientific">Gilliamella intestini</name>
    <dbReference type="NCBI Taxonomy" id="1798183"/>
    <lineage>
        <taxon>Bacteria</taxon>
        <taxon>Pseudomonadati</taxon>
        <taxon>Pseudomonadota</taxon>
        <taxon>Gammaproteobacteria</taxon>
        <taxon>Orbales</taxon>
        <taxon>Orbaceae</taxon>
        <taxon>Gilliamella</taxon>
    </lineage>
</organism>
<proteinExistence type="predicted"/>
<sequence length="588" mass="67847">MELKDFYQDEISYIKLLARHFAEKHPELDAFFSASTDDADVERILEGNALLIARLRQKIDDAFPEITHALLDEVWSTPINPIPATTVFEFIPERNGEIIYIPPEIHVQSSKNPGTKDHYIFQTRRDVRILPLQIINRKIVHSNKGSQLTLTFEWYGNSNQIDWEFKLLPLFLGENKQTAGLLLLWFSHYLENIQIRVAGEEYSCSNNLVNIKPSTEENLLLPCNGSPYWRLQLLQEYLYTDHVNDFIELDISYIKPYILQGENACFDVVFDFNQAFPFDNLIDEHVFRLYCVPAINKFSTVSYPISFDSAQRTPTGFVIKPTNPLHEIYRILRVYSPAEAHRLGRGVSIEYKPITKFSPTRFTFNDADIFYKIEREHDVIGNVIYKLSFFDHQGKPTDVTDINYFICELECINRQEITGLNINEISTSTGEVPSGVAFTNITKVSKPFLPIISSHVHWPLISHLSLSPIFLNDINVIRQVVQDFDIHSKSNRPAHNRLKQFLLGIENVISHPVDRLVNGLPLRGVQLEFYLDPDFYPDKGEMFRLGSLLGNFFAYCITNNSFLLTKIINTQTKECWTLPQISGSKKQI</sequence>
<dbReference type="Pfam" id="PF05947">
    <property type="entry name" value="T6SS_TssF"/>
    <property type="match status" value="1"/>
</dbReference>
<evidence type="ECO:0000313" key="2">
    <source>
        <dbReference type="Proteomes" id="UP000199698"/>
    </source>
</evidence>
<accession>A0A1C4B105</accession>
<protein>
    <submittedName>
        <fullName evidence="1">Type VI secretion system protein ImpG</fullName>
    </submittedName>
</protein>
<dbReference type="EMBL" id="FMBA01000016">
    <property type="protein sequence ID" value="SCC00551.1"/>
    <property type="molecule type" value="Genomic_DNA"/>
</dbReference>
<evidence type="ECO:0000313" key="1">
    <source>
        <dbReference type="EMBL" id="SCC00551.1"/>
    </source>
</evidence>
<dbReference type="AlphaFoldDB" id="A0A1C4B105"/>
<dbReference type="PANTHER" id="PTHR35370:SF1">
    <property type="entry name" value="TYPE VI SECRETION SYSTEM COMPONENT TSSF1"/>
    <property type="match status" value="1"/>
</dbReference>
<dbReference type="PANTHER" id="PTHR35370">
    <property type="entry name" value="CYTOPLASMIC PROTEIN-RELATED-RELATED"/>
    <property type="match status" value="1"/>
</dbReference>
<dbReference type="OrthoDB" id="6437914at2"/>
<dbReference type="STRING" id="1798183.GA0061080_10163"/>
<dbReference type="InterPro" id="IPR010272">
    <property type="entry name" value="T6SS_TssF"/>
</dbReference>